<proteinExistence type="predicted"/>
<dbReference type="InterPro" id="IPR012338">
    <property type="entry name" value="Beta-lactam/transpept-like"/>
</dbReference>
<dbReference type="Gene3D" id="3.40.710.10">
    <property type="entry name" value="DD-peptidase/beta-lactamase superfamily"/>
    <property type="match status" value="1"/>
</dbReference>
<feature type="signal peptide" evidence="1">
    <location>
        <begin position="1"/>
        <end position="29"/>
    </location>
</feature>
<reference evidence="4" key="1">
    <citation type="submission" date="2010-12" db="EMBL/GenBank/DDBJ databases">
        <title>Complete sequence of chromosome 2 of Asticcacaulis excentricus CB 48.</title>
        <authorList>
            <consortium name="US DOE Joint Genome Institute"/>
            <person name="Lucas S."/>
            <person name="Copeland A."/>
            <person name="Lapidus A."/>
            <person name="Cheng J.-F."/>
            <person name="Bruce D."/>
            <person name="Goodwin L."/>
            <person name="Pitluck S."/>
            <person name="Teshima H."/>
            <person name="Davenport K."/>
            <person name="Detter J.C."/>
            <person name="Han C."/>
            <person name="Tapia R."/>
            <person name="Land M."/>
            <person name="Hauser L."/>
            <person name="Jeffries C."/>
            <person name="Kyrpides N."/>
            <person name="Ivanova N."/>
            <person name="Ovchinnikova G."/>
            <person name="Brun Y.V."/>
            <person name="Woyke T."/>
        </authorList>
    </citation>
    <scope>NUCLEOTIDE SEQUENCE [LARGE SCALE GENOMIC DNA]</scope>
    <source>
        <strain evidence="4">ATCC 15261 / DSM 4724 / KCTC 12464 / NCIMB 9791 / VKM B-1370 / CB 48</strain>
    </source>
</reference>
<dbReference type="SUPFAM" id="SSF56601">
    <property type="entry name" value="beta-lactamase/transpeptidase-like"/>
    <property type="match status" value="1"/>
</dbReference>
<name>E8RUI6_ASTEC</name>
<evidence type="ECO:0000256" key="1">
    <source>
        <dbReference type="SAM" id="SignalP"/>
    </source>
</evidence>
<keyword evidence="4" id="KW-1185">Reference proteome</keyword>
<feature type="domain" description="Beta-lactamase-related" evidence="2">
    <location>
        <begin position="38"/>
        <end position="335"/>
    </location>
</feature>
<accession>E8RUI6</accession>
<evidence type="ECO:0000313" key="4">
    <source>
        <dbReference type="Proteomes" id="UP000001492"/>
    </source>
</evidence>
<protein>
    <submittedName>
        <fullName evidence="3">Beta-lactamase</fullName>
    </submittedName>
</protein>
<dbReference type="HOGENOM" id="CLU_020027_8_3_5"/>
<dbReference type="EMBL" id="CP002396">
    <property type="protein sequence ID" value="ADU14074.1"/>
    <property type="molecule type" value="Genomic_DNA"/>
</dbReference>
<dbReference type="RefSeq" id="WP_013479901.1">
    <property type="nucleotide sequence ID" value="NC_014817.1"/>
</dbReference>
<dbReference type="AlphaFoldDB" id="E8RUI6"/>
<dbReference type="InterPro" id="IPR050789">
    <property type="entry name" value="Diverse_Enzym_Activities"/>
</dbReference>
<dbReference type="InterPro" id="IPR001466">
    <property type="entry name" value="Beta-lactam-related"/>
</dbReference>
<sequence>MKDNVAALSKRTVLCGAVSVLVHASLAKAGSGVALPDMIQTLREHRVESASVALIRNGRLVAAEAWGMAGPNHAATVATRYNLASLTKPLTAEIILRLVSAGKLSLDEPMDAYWSDPDLASDPRRKSLTVRMALSHRAGLPNWRDAKGLAFDHDPGTTTGYSGEGYQYAARYAEHRTGQSFESLAQRWLFMPAHMRSSGYVSTQGVSGPVATPYDDMGRTIPVEPVTHYNAADLVHATASDYARFLIAVWQDKGLSSAVATERSRSQADLYPQTCGGAKAATCPPWIGFGLGWQLLGFPGGTTLLHTGKDAGAFTFATIDRANGDGIVILTNSDNGWRLILPLLERTRSQPKLIDFLRGQMNG</sequence>
<gene>
    <name evidence="3" type="ordered locus">Astex_2422</name>
</gene>
<dbReference type="STRING" id="573065.Astex_2422"/>
<dbReference type="Pfam" id="PF00144">
    <property type="entry name" value="Beta-lactamase"/>
    <property type="match status" value="1"/>
</dbReference>
<feature type="chain" id="PRO_5003230116" evidence="1">
    <location>
        <begin position="30"/>
        <end position="363"/>
    </location>
</feature>
<organism evidence="3 4">
    <name type="scientific">Asticcacaulis excentricus (strain ATCC 15261 / DSM 4724 / KCTC 12464 / NCIMB 9791 / VKM B-1370 / CB 48)</name>
    <dbReference type="NCBI Taxonomy" id="573065"/>
    <lineage>
        <taxon>Bacteria</taxon>
        <taxon>Pseudomonadati</taxon>
        <taxon>Pseudomonadota</taxon>
        <taxon>Alphaproteobacteria</taxon>
        <taxon>Caulobacterales</taxon>
        <taxon>Caulobacteraceae</taxon>
        <taxon>Asticcacaulis</taxon>
    </lineage>
</organism>
<evidence type="ECO:0000259" key="2">
    <source>
        <dbReference type="Pfam" id="PF00144"/>
    </source>
</evidence>
<dbReference type="KEGG" id="aex:Astex_2422"/>
<evidence type="ECO:0000313" key="3">
    <source>
        <dbReference type="EMBL" id="ADU14074.1"/>
    </source>
</evidence>
<dbReference type="PANTHER" id="PTHR43283">
    <property type="entry name" value="BETA-LACTAMASE-RELATED"/>
    <property type="match status" value="1"/>
</dbReference>
<dbReference type="eggNOG" id="COG1680">
    <property type="taxonomic scope" value="Bacteria"/>
</dbReference>
<keyword evidence="1" id="KW-0732">Signal</keyword>
<dbReference type="Proteomes" id="UP000001492">
    <property type="component" value="Chromosome 2"/>
</dbReference>